<organism evidence="2 3">
    <name type="scientific">Streptomyces acidiscabies</name>
    <dbReference type="NCBI Taxonomy" id="42234"/>
    <lineage>
        <taxon>Bacteria</taxon>
        <taxon>Bacillati</taxon>
        <taxon>Actinomycetota</taxon>
        <taxon>Actinomycetes</taxon>
        <taxon>Kitasatosporales</taxon>
        <taxon>Streptomycetaceae</taxon>
        <taxon>Streptomyces</taxon>
    </lineage>
</organism>
<keyword evidence="3" id="KW-1185">Reference proteome</keyword>
<comment type="caution">
    <text evidence="2">The sequence shown here is derived from an EMBL/GenBank/DDBJ whole genome shotgun (WGS) entry which is preliminary data.</text>
</comment>
<proteinExistence type="predicted"/>
<name>A0ABU4LMF5_9ACTN</name>
<evidence type="ECO:0000313" key="3">
    <source>
        <dbReference type="Proteomes" id="UP001272987"/>
    </source>
</evidence>
<dbReference type="Pfam" id="PF21806">
    <property type="entry name" value="DUF6879"/>
    <property type="match status" value="1"/>
</dbReference>
<dbReference type="InterPro" id="IPR049244">
    <property type="entry name" value="DUF6879"/>
</dbReference>
<feature type="domain" description="DUF6879" evidence="1">
    <location>
        <begin position="7"/>
        <end position="168"/>
    </location>
</feature>
<evidence type="ECO:0000259" key="1">
    <source>
        <dbReference type="Pfam" id="PF21806"/>
    </source>
</evidence>
<evidence type="ECO:0000313" key="2">
    <source>
        <dbReference type="EMBL" id="MDX3016274.1"/>
    </source>
</evidence>
<dbReference type="Proteomes" id="UP001272987">
    <property type="component" value="Unassembled WGS sequence"/>
</dbReference>
<gene>
    <name evidence="2" type="ORF">PV666_00015</name>
</gene>
<dbReference type="EMBL" id="JARAWP010000001">
    <property type="protein sequence ID" value="MDX3016274.1"/>
    <property type="molecule type" value="Genomic_DNA"/>
</dbReference>
<reference evidence="2 3" key="1">
    <citation type="journal article" date="2023" name="Microb. Genom.">
        <title>Mesoterricola silvestris gen. nov., sp. nov., Mesoterricola sediminis sp. nov., Geothrix oryzae sp. nov., Geothrix edaphica sp. nov., Geothrix rubra sp. nov., and Geothrix limicola sp. nov., six novel members of Acidobacteriota isolated from soils.</title>
        <authorList>
            <person name="Weisberg A.J."/>
            <person name="Pearce E."/>
            <person name="Kramer C.G."/>
            <person name="Chang J.H."/>
            <person name="Clarke C.R."/>
        </authorList>
    </citation>
    <scope>NUCLEOTIDE SEQUENCE [LARGE SCALE GENOMIC DNA]</scope>
    <source>
        <strain evidence="2 3">NB05-1H</strain>
    </source>
</reference>
<accession>A0ABU4LMF5</accession>
<dbReference type="RefSeq" id="WP_010350739.1">
    <property type="nucleotide sequence ID" value="NZ_BCMK01000043.1"/>
</dbReference>
<dbReference type="GeneID" id="69804673"/>
<protein>
    <recommendedName>
        <fullName evidence="1">DUF6879 domain-containing protein</fullName>
    </recommendedName>
</protein>
<sequence>MLLDGDAWSDCFDSMRSEAWRLETLPVYTMAQEAEKPARFLAGEKSPDGYASAWMDEVRAWTAEGKYVGRVHILARPLSDYLRFEFEYYYRHHVTAGEDIRILDLTDRPNPGLPAQDFWMFDESKVVLMNYRPDGTQTGRELYEGDPEPYRSWRRLAVAESVPFLEYVSGARRP</sequence>